<keyword evidence="3" id="KW-1185">Reference proteome</keyword>
<accession>W9H996</accession>
<proteinExistence type="predicted"/>
<dbReference type="RefSeq" id="WP_037446029.1">
    <property type="nucleotide sequence ID" value="NZ_AVFL01000001.1"/>
</dbReference>
<dbReference type="EMBL" id="AVFL01000001">
    <property type="protein sequence ID" value="EWY42845.1"/>
    <property type="molecule type" value="Genomic_DNA"/>
</dbReference>
<evidence type="ECO:0000313" key="3">
    <source>
        <dbReference type="Proteomes" id="UP000019486"/>
    </source>
</evidence>
<gene>
    <name evidence="2" type="ORF">N825_01545</name>
</gene>
<reference evidence="2 3" key="1">
    <citation type="submission" date="2013-08" db="EMBL/GenBank/DDBJ databases">
        <title>The genome sequence of Skermanella stibiiresistens.</title>
        <authorList>
            <person name="Zhu W."/>
            <person name="Wang G."/>
        </authorList>
    </citation>
    <scope>NUCLEOTIDE SEQUENCE [LARGE SCALE GENOMIC DNA]</scope>
    <source>
        <strain evidence="2 3">SB22</strain>
    </source>
</reference>
<evidence type="ECO:0008006" key="4">
    <source>
        <dbReference type="Google" id="ProtNLM"/>
    </source>
</evidence>
<dbReference type="Proteomes" id="UP000019486">
    <property type="component" value="Unassembled WGS sequence"/>
</dbReference>
<evidence type="ECO:0000313" key="2">
    <source>
        <dbReference type="EMBL" id="EWY42845.1"/>
    </source>
</evidence>
<protein>
    <recommendedName>
        <fullName evidence="4">DNA-binding protein</fullName>
    </recommendedName>
</protein>
<name>W9H996_9PROT</name>
<comment type="caution">
    <text evidence="2">The sequence shown here is derived from an EMBL/GenBank/DDBJ whole genome shotgun (WGS) entry which is preliminary data.</text>
</comment>
<dbReference type="InterPro" id="IPR051675">
    <property type="entry name" value="Endo/Exo/Phosphatase_dom_1"/>
</dbReference>
<evidence type="ECO:0000256" key="1">
    <source>
        <dbReference type="SAM" id="MobiDB-lite"/>
    </source>
</evidence>
<feature type="region of interest" description="Disordered" evidence="1">
    <location>
        <begin position="31"/>
        <end position="55"/>
    </location>
</feature>
<organism evidence="2 3">
    <name type="scientific">Skermanella stibiiresistens SB22</name>
    <dbReference type="NCBI Taxonomy" id="1385369"/>
    <lineage>
        <taxon>Bacteria</taxon>
        <taxon>Pseudomonadati</taxon>
        <taxon>Pseudomonadota</taxon>
        <taxon>Alphaproteobacteria</taxon>
        <taxon>Rhodospirillales</taxon>
        <taxon>Azospirillaceae</taxon>
        <taxon>Skermanella</taxon>
    </lineage>
</organism>
<dbReference type="PANTHER" id="PTHR21180">
    <property type="entry name" value="ENDONUCLEASE/EXONUCLEASE/PHOSPHATASE FAMILY DOMAIN-CONTAINING PROTEIN 1"/>
    <property type="match status" value="1"/>
</dbReference>
<sequence length="122" mass="12824">MELDKKTVIGAVAAVAVGAIGAAVAYNTLGGDSEDSDVKPAAKRTKPTGTQAKATRKALAASTDTINVNKASFAELVSLKHVGKARAKRILDSRPFKSVEDLTSRGIVPEEVLSRHRDRLAV</sequence>
<dbReference type="SUPFAM" id="SSF81585">
    <property type="entry name" value="PsbU/PolX domain-like"/>
    <property type="match status" value="1"/>
</dbReference>
<dbReference type="PANTHER" id="PTHR21180:SF32">
    <property type="entry name" value="ENDONUCLEASE_EXONUCLEASE_PHOSPHATASE FAMILY DOMAIN-CONTAINING PROTEIN 1"/>
    <property type="match status" value="1"/>
</dbReference>
<dbReference type="STRING" id="1385369.N825_01545"/>
<dbReference type="Gene3D" id="1.10.150.320">
    <property type="entry name" value="Photosystem II 12 kDa extrinsic protein"/>
    <property type="match status" value="1"/>
</dbReference>
<dbReference type="OrthoDB" id="7366034at2"/>
<dbReference type="AlphaFoldDB" id="W9H996"/>
<dbReference type="Pfam" id="PF12836">
    <property type="entry name" value="HHH_3"/>
    <property type="match status" value="1"/>
</dbReference>